<dbReference type="SUPFAM" id="SSF48173">
    <property type="entry name" value="Cryptochrome/photolyase FAD-binding domain"/>
    <property type="match status" value="1"/>
</dbReference>
<accession>A0ABU0TEE5</accession>
<dbReference type="InterPro" id="IPR006050">
    <property type="entry name" value="DNA_photolyase_N"/>
</dbReference>
<evidence type="ECO:0000256" key="6">
    <source>
        <dbReference type="RuleBase" id="RU004182"/>
    </source>
</evidence>
<evidence type="ECO:0000256" key="1">
    <source>
        <dbReference type="ARBA" id="ARBA00001932"/>
    </source>
</evidence>
<keyword evidence="4 6" id="KW-0274">FAD</keyword>
<dbReference type="Proteomes" id="UP001225072">
    <property type="component" value="Unassembled WGS sequence"/>
</dbReference>
<dbReference type="InterPro" id="IPR005101">
    <property type="entry name" value="Cryptochr/Photolyase_FAD-bd"/>
</dbReference>
<dbReference type="InterPro" id="IPR036134">
    <property type="entry name" value="Crypto/Photolyase_FAD-like_sf"/>
</dbReference>
<keyword evidence="3 6" id="KW-0285">Flavoprotein</keyword>
<dbReference type="PROSITE" id="PS51645">
    <property type="entry name" value="PHR_CRY_ALPHA_BETA"/>
    <property type="match status" value="1"/>
</dbReference>
<dbReference type="PANTHER" id="PTHR11455">
    <property type="entry name" value="CRYPTOCHROME"/>
    <property type="match status" value="1"/>
</dbReference>
<organism evidence="8 9">
    <name type="scientific">Chryseobacterium camelliae</name>
    <dbReference type="NCBI Taxonomy" id="1265445"/>
    <lineage>
        <taxon>Bacteria</taxon>
        <taxon>Pseudomonadati</taxon>
        <taxon>Bacteroidota</taxon>
        <taxon>Flavobacteriia</taxon>
        <taxon>Flavobacteriales</taxon>
        <taxon>Weeksellaceae</taxon>
        <taxon>Chryseobacterium group</taxon>
        <taxon>Chryseobacterium</taxon>
    </lineage>
</organism>
<comment type="cofactor">
    <cofactor evidence="2">
        <name>FAD</name>
        <dbReference type="ChEBI" id="CHEBI:57692"/>
    </cofactor>
</comment>
<name>A0ABU0TEE5_9FLAO</name>
<dbReference type="PRINTS" id="PR00147">
    <property type="entry name" value="DNAPHOTLYASE"/>
</dbReference>
<dbReference type="SUPFAM" id="SSF52425">
    <property type="entry name" value="Cryptochrome/photolyase, N-terminal domain"/>
    <property type="match status" value="1"/>
</dbReference>
<dbReference type="Gene3D" id="1.25.40.80">
    <property type="match status" value="1"/>
</dbReference>
<keyword evidence="8" id="KW-0456">Lyase</keyword>
<reference evidence="8 9" key="1">
    <citation type="submission" date="2023-07" db="EMBL/GenBank/DDBJ databases">
        <title>Functional and genomic diversity of the sorghum phyllosphere microbiome.</title>
        <authorList>
            <person name="Shade A."/>
        </authorList>
    </citation>
    <scope>NUCLEOTIDE SEQUENCE [LARGE SCALE GENOMIC DNA]</scope>
    <source>
        <strain evidence="8 9">SORGH_AS_1064</strain>
    </source>
</reference>
<dbReference type="EMBL" id="JAUTAL010000001">
    <property type="protein sequence ID" value="MDQ1095331.1"/>
    <property type="molecule type" value="Genomic_DNA"/>
</dbReference>
<feature type="domain" description="Photolyase/cryptochrome alpha/beta" evidence="7">
    <location>
        <begin position="9"/>
        <end position="139"/>
    </location>
</feature>
<dbReference type="GO" id="GO:0003904">
    <property type="term" value="F:deoxyribodipyrimidine photo-lyase activity"/>
    <property type="evidence" value="ECO:0007669"/>
    <property type="project" value="UniProtKB-EC"/>
</dbReference>
<protein>
    <submittedName>
        <fullName evidence="8">Deoxyribodipyrimidine photo-lyase</fullName>
        <ecNumber evidence="8">4.1.99.3</ecNumber>
    </submittedName>
</protein>
<dbReference type="InterPro" id="IPR018394">
    <property type="entry name" value="DNA_photolyase_1_CS_C"/>
</dbReference>
<comment type="similarity">
    <text evidence="6">Belongs to the DNA photolyase family.</text>
</comment>
<evidence type="ECO:0000313" key="8">
    <source>
        <dbReference type="EMBL" id="MDQ1095331.1"/>
    </source>
</evidence>
<dbReference type="RefSeq" id="WP_307445999.1">
    <property type="nucleotide sequence ID" value="NZ_JAUTAL010000001.1"/>
</dbReference>
<evidence type="ECO:0000256" key="3">
    <source>
        <dbReference type="ARBA" id="ARBA00022630"/>
    </source>
</evidence>
<dbReference type="PANTHER" id="PTHR11455:SF9">
    <property type="entry name" value="CRYPTOCHROME CIRCADIAN CLOCK 5 ISOFORM X1"/>
    <property type="match status" value="1"/>
</dbReference>
<proteinExistence type="inferred from homology"/>
<dbReference type="Gene3D" id="1.10.579.10">
    <property type="entry name" value="DNA Cyclobutane Dipyrimidine Photolyase, subunit A, domain 3"/>
    <property type="match status" value="1"/>
</dbReference>
<dbReference type="Gene3D" id="3.40.50.620">
    <property type="entry name" value="HUPs"/>
    <property type="match status" value="1"/>
</dbReference>
<dbReference type="Pfam" id="PF00875">
    <property type="entry name" value="DNA_photolyase"/>
    <property type="match status" value="1"/>
</dbReference>
<evidence type="ECO:0000259" key="7">
    <source>
        <dbReference type="PROSITE" id="PS51645"/>
    </source>
</evidence>
<dbReference type="InterPro" id="IPR002081">
    <property type="entry name" value="Cryptochrome/DNA_photolyase_1"/>
</dbReference>
<dbReference type="Pfam" id="PF03441">
    <property type="entry name" value="FAD_binding_7"/>
    <property type="match status" value="1"/>
</dbReference>
<evidence type="ECO:0000256" key="2">
    <source>
        <dbReference type="ARBA" id="ARBA00001974"/>
    </source>
</evidence>
<sequence length="433" mass="51608">MSKAQKTEKINIFWFRRDLRLDDNTALHESLQSEYPVLPVFIFDTEILDKLHNKEDKRVDYIHQAISKMHQELQKHKSGIRVFHGKPMEIFKNLVENYDIEAVFANKDYEPDAIARDKEIAAFLEKNEISFRTCKDQVIFEEHEVVKNDNTPYTVYTPYAKKWKEKLKDISVQSHKTDFKNFLPLKPENMISLETIGFKKTDLDLVEPKLEKEIISDYGKYRNFPGMDHTTHLGVALRFGTISVRKCVQYAVKNNETWLNELIWREFFMQILFHFPQVVKHCFKKKYENIEWRNNEKEFKAWCEGKTGYPIVDAGMKQLNETGFMHNRVRMITASFLTKHLLIDWRWGEAYFAEKLLDYELSSNNGNWQWVAGCGCDASPYFRVFNPEEQVKKFDKDHKYIREWIPEDYNEKPIVEHKEARERALKVYKKAVS</sequence>
<evidence type="ECO:0000256" key="5">
    <source>
        <dbReference type="ARBA" id="ARBA00022991"/>
    </source>
</evidence>
<gene>
    <name evidence="8" type="ORF">QE404_000478</name>
</gene>
<keyword evidence="5 6" id="KW-0157">Chromophore</keyword>
<comment type="caution">
    <text evidence="8">The sequence shown here is derived from an EMBL/GenBank/DDBJ whole genome shotgun (WGS) entry which is preliminary data.</text>
</comment>
<evidence type="ECO:0000313" key="9">
    <source>
        <dbReference type="Proteomes" id="UP001225072"/>
    </source>
</evidence>
<keyword evidence="9" id="KW-1185">Reference proteome</keyword>
<dbReference type="EC" id="4.1.99.3" evidence="8"/>
<evidence type="ECO:0000256" key="4">
    <source>
        <dbReference type="ARBA" id="ARBA00022827"/>
    </source>
</evidence>
<dbReference type="InterPro" id="IPR014729">
    <property type="entry name" value="Rossmann-like_a/b/a_fold"/>
</dbReference>
<comment type="cofactor">
    <cofactor evidence="1">
        <name>(6R)-5,10-methylene-5,6,7,8-tetrahydrofolate</name>
        <dbReference type="ChEBI" id="CHEBI:15636"/>
    </cofactor>
</comment>
<dbReference type="PROSITE" id="PS00691">
    <property type="entry name" value="DNA_PHOTOLYASES_1_2"/>
    <property type="match status" value="1"/>
</dbReference>
<dbReference type="InterPro" id="IPR036155">
    <property type="entry name" value="Crypto/Photolyase_N_sf"/>
</dbReference>